<comment type="caution">
    <text evidence="1">The sequence shown here is derived from an EMBL/GenBank/DDBJ whole genome shotgun (WGS) entry which is preliminary data.</text>
</comment>
<evidence type="ECO:0000313" key="1">
    <source>
        <dbReference type="EMBL" id="VEL26715.1"/>
    </source>
</evidence>
<organism evidence="1 2">
    <name type="scientific">Protopolystoma xenopodis</name>
    <dbReference type="NCBI Taxonomy" id="117903"/>
    <lineage>
        <taxon>Eukaryota</taxon>
        <taxon>Metazoa</taxon>
        <taxon>Spiralia</taxon>
        <taxon>Lophotrochozoa</taxon>
        <taxon>Platyhelminthes</taxon>
        <taxon>Monogenea</taxon>
        <taxon>Polyopisthocotylea</taxon>
        <taxon>Polystomatidea</taxon>
        <taxon>Polystomatidae</taxon>
        <taxon>Protopolystoma</taxon>
    </lineage>
</organism>
<proteinExistence type="predicted"/>
<protein>
    <submittedName>
        <fullName evidence="1">Uncharacterized protein</fullName>
    </submittedName>
</protein>
<dbReference type="EMBL" id="CAAALY010082265">
    <property type="protein sequence ID" value="VEL26715.1"/>
    <property type="molecule type" value="Genomic_DNA"/>
</dbReference>
<reference evidence="1" key="1">
    <citation type="submission" date="2018-11" db="EMBL/GenBank/DDBJ databases">
        <authorList>
            <consortium name="Pathogen Informatics"/>
        </authorList>
    </citation>
    <scope>NUCLEOTIDE SEQUENCE</scope>
</reference>
<dbReference type="AlphaFoldDB" id="A0A3S5CPW2"/>
<evidence type="ECO:0000313" key="2">
    <source>
        <dbReference type="Proteomes" id="UP000784294"/>
    </source>
</evidence>
<sequence>MEQVRLDCRRLAEKTPTVASRVGASPQAHPRCANSDRPWACRRRFRRVTLGPVRHWQAQLSFAANFTQVVAAAR</sequence>
<dbReference type="Proteomes" id="UP000784294">
    <property type="component" value="Unassembled WGS sequence"/>
</dbReference>
<accession>A0A3S5CPW2</accession>
<name>A0A3S5CPW2_9PLAT</name>
<gene>
    <name evidence="1" type="ORF">PXEA_LOCUS20155</name>
</gene>
<keyword evidence="2" id="KW-1185">Reference proteome</keyword>